<sequence length="121" mass="13854">METMNGRVLESERELLQFKFQLFIPFSQKDILLCKSSKNHDYDIAIGSVMVAENRLEDCISEDIYQQTSLLYRGSFLPTDIETVQEMFADKFRFRCVRAVMHASSNVSSCLNLVCVSEGPV</sequence>
<name>A0A2Z7B8F2_9LAMI</name>
<accession>A0A2Z7B8F2</accession>
<evidence type="ECO:0000313" key="1">
    <source>
        <dbReference type="EMBL" id="KZV30783.1"/>
    </source>
</evidence>
<evidence type="ECO:0000313" key="2">
    <source>
        <dbReference type="Proteomes" id="UP000250235"/>
    </source>
</evidence>
<proteinExistence type="predicted"/>
<organism evidence="1 2">
    <name type="scientific">Dorcoceras hygrometricum</name>
    <dbReference type="NCBI Taxonomy" id="472368"/>
    <lineage>
        <taxon>Eukaryota</taxon>
        <taxon>Viridiplantae</taxon>
        <taxon>Streptophyta</taxon>
        <taxon>Embryophyta</taxon>
        <taxon>Tracheophyta</taxon>
        <taxon>Spermatophyta</taxon>
        <taxon>Magnoliopsida</taxon>
        <taxon>eudicotyledons</taxon>
        <taxon>Gunneridae</taxon>
        <taxon>Pentapetalae</taxon>
        <taxon>asterids</taxon>
        <taxon>lamiids</taxon>
        <taxon>Lamiales</taxon>
        <taxon>Gesneriaceae</taxon>
        <taxon>Didymocarpoideae</taxon>
        <taxon>Trichosporeae</taxon>
        <taxon>Loxocarpinae</taxon>
        <taxon>Dorcoceras</taxon>
    </lineage>
</organism>
<protein>
    <submittedName>
        <fullName evidence="1">Uncharacterized protein</fullName>
    </submittedName>
</protein>
<dbReference type="Proteomes" id="UP000250235">
    <property type="component" value="Unassembled WGS sequence"/>
</dbReference>
<keyword evidence="2" id="KW-1185">Reference proteome</keyword>
<dbReference type="EMBL" id="KV007835">
    <property type="protein sequence ID" value="KZV30783.1"/>
    <property type="molecule type" value="Genomic_DNA"/>
</dbReference>
<gene>
    <name evidence="1" type="ORF">F511_37880</name>
</gene>
<reference evidence="1 2" key="1">
    <citation type="journal article" date="2015" name="Proc. Natl. Acad. Sci. U.S.A.">
        <title>The resurrection genome of Boea hygrometrica: A blueprint for survival of dehydration.</title>
        <authorList>
            <person name="Xiao L."/>
            <person name="Yang G."/>
            <person name="Zhang L."/>
            <person name="Yang X."/>
            <person name="Zhao S."/>
            <person name="Ji Z."/>
            <person name="Zhou Q."/>
            <person name="Hu M."/>
            <person name="Wang Y."/>
            <person name="Chen M."/>
            <person name="Xu Y."/>
            <person name="Jin H."/>
            <person name="Xiao X."/>
            <person name="Hu G."/>
            <person name="Bao F."/>
            <person name="Hu Y."/>
            <person name="Wan P."/>
            <person name="Li L."/>
            <person name="Deng X."/>
            <person name="Kuang T."/>
            <person name="Xiang C."/>
            <person name="Zhu J.K."/>
            <person name="Oliver M.J."/>
            <person name="He Y."/>
        </authorList>
    </citation>
    <scope>NUCLEOTIDE SEQUENCE [LARGE SCALE GENOMIC DNA]</scope>
    <source>
        <strain evidence="2">cv. XS01</strain>
    </source>
</reference>
<dbReference type="AlphaFoldDB" id="A0A2Z7B8F2"/>